<comment type="subcellular location">
    <subcellularLocation>
        <location evidence="1">Membrane</location>
        <topology evidence="1">Multi-pass membrane protein</topology>
    </subcellularLocation>
</comment>
<evidence type="ECO:0000256" key="2">
    <source>
        <dbReference type="ARBA" id="ARBA00022692"/>
    </source>
</evidence>
<feature type="transmembrane region" description="Helical" evidence="5">
    <location>
        <begin position="255"/>
        <end position="277"/>
    </location>
</feature>
<dbReference type="Pfam" id="PF01040">
    <property type="entry name" value="UbiA"/>
    <property type="match status" value="1"/>
</dbReference>
<reference evidence="6" key="1">
    <citation type="submission" date="2015-03" db="EMBL/GenBank/DDBJ databases">
        <title>MIGS Cultured Bacterial/Archaeal sample from Brevibacillus laterosporus.</title>
        <authorList>
            <person name="Zeng D."/>
            <person name="Zhu L."/>
            <person name="Dong G."/>
            <person name="Ye W."/>
            <person name="Ren D."/>
            <person name="Wu L."/>
            <person name="Xu J."/>
            <person name="Li G."/>
            <person name="Guo L."/>
        </authorList>
    </citation>
    <scope>NUCLEOTIDE SEQUENCE</scope>
    <source>
        <strain evidence="6">B9</strain>
        <plasmid evidence="6">unnamed2</plasmid>
    </source>
</reference>
<dbReference type="Gene3D" id="1.10.357.140">
    <property type="entry name" value="UbiA prenyltransferase"/>
    <property type="match status" value="1"/>
</dbReference>
<name>A0A0F6Y0P3_BRELA</name>
<keyword evidence="4 5" id="KW-0472">Membrane</keyword>
<geneLocation type="plasmid" evidence="6">
    <name>unnamed2</name>
</geneLocation>
<dbReference type="InterPro" id="IPR044878">
    <property type="entry name" value="UbiA_sf"/>
</dbReference>
<dbReference type="GO" id="GO:0016020">
    <property type="term" value="C:membrane"/>
    <property type="evidence" value="ECO:0007669"/>
    <property type="project" value="UniProtKB-SubCell"/>
</dbReference>
<evidence type="ECO:0000256" key="4">
    <source>
        <dbReference type="ARBA" id="ARBA00023136"/>
    </source>
</evidence>
<protein>
    <submittedName>
        <fullName evidence="6">Membrane protein</fullName>
    </submittedName>
</protein>
<feature type="transmembrane region" description="Helical" evidence="5">
    <location>
        <begin position="54"/>
        <end position="74"/>
    </location>
</feature>
<feature type="transmembrane region" description="Helical" evidence="5">
    <location>
        <begin position="289"/>
        <end position="307"/>
    </location>
</feature>
<evidence type="ECO:0000256" key="5">
    <source>
        <dbReference type="SAM" id="Phobius"/>
    </source>
</evidence>
<proteinExistence type="predicted"/>
<sequence>MSNVSYQQLSWSKRWWIYQRERFPIVQNGIVVAVFSISTMLYSSILRNGSSPSLQSLVIGFLSTFLFFLLLRIADEFKDFEEDSRFRSYRAVPRGVVTLKHLGVLGVFIGLLQLGMAYWLSPKLIFWLVLAWGYLALMSKEFFVKEWLKSHPIIYLLSHMVMMPMIVMYIVACDWVTASDTIPSGLPWLLLASYGNGIVLEIGRKIRIPEDEEYGVETYSFLWGYKRATWIWVAVVFLTSFVVWMASVQVGTGQIVMWCAGLNVLIAVWMAVTFLKSMTTKVAQAIEKVSGLLIILLYLSLGLVPLLF</sequence>
<dbReference type="InterPro" id="IPR000537">
    <property type="entry name" value="UbiA_prenyltransferase"/>
</dbReference>
<feature type="transmembrane region" description="Helical" evidence="5">
    <location>
        <begin position="23"/>
        <end position="42"/>
    </location>
</feature>
<accession>A0A0F6Y0P3</accession>
<gene>
    <name evidence="6" type="ORF">EX87_20000</name>
</gene>
<evidence type="ECO:0000313" key="6">
    <source>
        <dbReference type="EMBL" id="AKF95876.1"/>
    </source>
</evidence>
<feature type="transmembrane region" description="Helical" evidence="5">
    <location>
        <begin position="153"/>
        <end position="172"/>
    </location>
</feature>
<keyword evidence="2 5" id="KW-0812">Transmembrane</keyword>
<evidence type="ECO:0000256" key="3">
    <source>
        <dbReference type="ARBA" id="ARBA00022989"/>
    </source>
</evidence>
<dbReference type="GO" id="GO:0016765">
    <property type="term" value="F:transferase activity, transferring alkyl or aryl (other than methyl) groups"/>
    <property type="evidence" value="ECO:0007669"/>
    <property type="project" value="InterPro"/>
</dbReference>
<dbReference type="RefSeq" id="WP_031415047.1">
    <property type="nucleotide sequence ID" value="NZ_CP011076.1"/>
</dbReference>
<feature type="transmembrane region" description="Helical" evidence="5">
    <location>
        <begin position="230"/>
        <end position="249"/>
    </location>
</feature>
<organism evidence="6">
    <name type="scientific">Brevibacillus laterosporus</name>
    <name type="common">Bacillus laterosporus</name>
    <dbReference type="NCBI Taxonomy" id="1465"/>
    <lineage>
        <taxon>Bacteria</taxon>
        <taxon>Bacillati</taxon>
        <taxon>Bacillota</taxon>
        <taxon>Bacilli</taxon>
        <taxon>Bacillales</taxon>
        <taxon>Paenibacillaceae</taxon>
        <taxon>Brevibacillus</taxon>
    </lineage>
</organism>
<feature type="transmembrane region" description="Helical" evidence="5">
    <location>
        <begin position="124"/>
        <end position="144"/>
    </location>
</feature>
<evidence type="ECO:0000256" key="1">
    <source>
        <dbReference type="ARBA" id="ARBA00004141"/>
    </source>
</evidence>
<feature type="transmembrane region" description="Helical" evidence="5">
    <location>
        <begin position="95"/>
        <end position="118"/>
    </location>
</feature>
<keyword evidence="6" id="KW-0614">Plasmid</keyword>
<keyword evidence="3 5" id="KW-1133">Transmembrane helix</keyword>
<dbReference type="AlphaFoldDB" id="A0A0F6Y0P3"/>
<dbReference type="EMBL" id="CP011076">
    <property type="protein sequence ID" value="AKF95876.1"/>
    <property type="molecule type" value="Genomic_DNA"/>
</dbReference>